<accession>L8GMP3</accession>
<dbReference type="SUPFAM" id="SSF48452">
    <property type="entry name" value="TPR-like"/>
    <property type="match status" value="1"/>
</dbReference>
<dbReference type="Pfam" id="PF20680">
    <property type="entry name" value="DUF6817"/>
    <property type="match status" value="1"/>
</dbReference>
<dbReference type="EMBL" id="KB008073">
    <property type="protein sequence ID" value="ELR14079.1"/>
    <property type="molecule type" value="Genomic_DNA"/>
</dbReference>
<reference evidence="2 3" key="1">
    <citation type="journal article" date="2013" name="Genome Biol.">
        <title>Genome of Acanthamoeba castellanii highlights extensive lateral gene transfer and early evolution of tyrosine kinase signaling.</title>
        <authorList>
            <person name="Clarke M."/>
            <person name="Lohan A.J."/>
            <person name="Liu B."/>
            <person name="Lagkouvardos I."/>
            <person name="Roy S."/>
            <person name="Zafar N."/>
            <person name="Bertelli C."/>
            <person name="Schilde C."/>
            <person name="Kianianmomeni A."/>
            <person name="Burglin T.R."/>
            <person name="Frech C."/>
            <person name="Turcotte B."/>
            <person name="Kopec K.O."/>
            <person name="Synnott J.M."/>
            <person name="Choo C."/>
            <person name="Paponov I."/>
            <person name="Finkler A."/>
            <person name="Soon Heng Tan C."/>
            <person name="Hutchins A.P."/>
            <person name="Weinmeier T."/>
            <person name="Rattei T."/>
            <person name="Chu J.S."/>
            <person name="Gimenez G."/>
            <person name="Irimia M."/>
            <person name="Rigden D.J."/>
            <person name="Fitzpatrick D.A."/>
            <person name="Lorenzo-Morales J."/>
            <person name="Bateman A."/>
            <person name="Chiu C.H."/>
            <person name="Tang P."/>
            <person name="Hegemann P."/>
            <person name="Fromm H."/>
            <person name="Raoult D."/>
            <person name="Greub G."/>
            <person name="Miranda-Saavedra D."/>
            <person name="Chen N."/>
            <person name="Nash P."/>
            <person name="Ginger M.L."/>
            <person name="Horn M."/>
            <person name="Schaap P."/>
            <person name="Caler L."/>
            <person name="Loftus B."/>
        </authorList>
    </citation>
    <scope>NUCLEOTIDE SEQUENCE [LARGE SCALE GENOMIC DNA]</scope>
    <source>
        <strain evidence="2 3">Neff</strain>
    </source>
</reference>
<organism evidence="2 3">
    <name type="scientific">Acanthamoeba castellanii (strain ATCC 30010 / Neff)</name>
    <dbReference type="NCBI Taxonomy" id="1257118"/>
    <lineage>
        <taxon>Eukaryota</taxon>
        <taxon>Amoebozoa</taxon>
        <taxon>Discosea</taxon>
        <taxon>Longamoebia</taxon>
        <taxon>Centramoebida</taxon>
        <taxon>Acanthamoebidae</taxon>
        <taxon>Acanthamoeba</taxon>
    </lineage>
</organism>
<name>L8GMP3_ACACF</name>
<dbReference type="OrthoDB" id="2306007at2759"/>
<feature type="domain" description="DUF6817" evidence="1">
    <location>
        <begin position="43"/>
        <end position="127"/>
    </location>
</feature>
<dbReference type="RefSeq" id="XP_004336092.1">
    <property type="nucleotide sequence ID" value="XM_004336044.1"/>
</dbReference>
<dbReference type="PANTHER" id="PTHR37391">
    <property type="entry name" value="E3 UBIQUITIN-PROTEIN LIGASE"/>
    <property type="match status" value="1"/>
</dbReference>
<dbReference type="KEGG" id="acan:ACA1_367120"/>
<protein>
    <submittedName>
        <fullName evidence="2">Tetratricopeptide repeat domain containing protein</fullName>
    </submittedName>
</protein>
<dbReference type="PANTHER" id="PTHR37391:SF2">
    <property type="entry name" value="E3 UBIQUITIN-PROTEIN LIGASE"/>
    <property type="match status" value="1"/>
</dbReference>
<evidence type="ECO:0000313" key="3">
    <source>
        <dbReference type="Proteomes" id="UP000011083"/>
    </source>
</evidence>
<gene>
    <name evidence="2" type="ORF">ACA1_367120</name>
</gene>
<sequence>MEGLEVEGPVFVTQELVPEHARALLREELHHCDPKLPALLEQLGKHGASECWHKHGTFKQHLFGVWRILYLWKQSQAVCRCGLYHSAYSNSYVNLAIFKPDTGRETVRSAVGNEAEELIHFFCTIPRQELIFDHILPLHPDKPIPKEGVEVRHIRNKDEKIRVSPKLMKISLLLTIADFCDQWYGWQDLLFANEGGLTMSGDNPATLWPSTGKPGLWMSRLSQMAVLSRRIHEQEPDDEPLPPIFNNCSTVLEPDSEREARDLYWRVVMHKTEQEQHEEAAEDLRKAIALNPFVAEPRVLLAQIYNVSGRYEEAESQAQEALRLLFEWGTAWDKVPPWLSLLPAWFGWIAWARINVLKARRKEWPSTSFGIINLGLV</sequence>
<dbReference type="Pfam" id="PF14559">
    <property type="entry name" value="TPR_19"/>
    <property type="match status" value="1"/>
</dbReference>
<dbReference type="VEuPathDB" id="AmoebaDB:ACA1_367120"/>
<dbReference type="Proteomes" id="UP000011083">
    <property type="component" value="Unassembled WGS sequence"/>
</dbReference>
<dbReference type="OMA" id="TFLLMTM"/>
<evidence type="ECO:0000259" key="1">
    <source>
        <dbReference type="Pfam" id="PF20680"/>
    </source>
</evidence>
<dbReference type="InterPro" id="IPR049202">
    <property type="entry name" value="DUF6817"/>
</dbReference>
<dbReference type="GeneID" id="14914508"/>
<keyword evidence="3" id="KW-1185">Reference proteome</keyword>
<dbReference type="AlphaFoldDB" id="L8GMP3"/>
<evidence type="ECO:0000313" key="2">
    <source>
        <dbReference type="EMBL" id="ELR14079.1"/>
    </source>
</evidence>
<proteinExistence type="predicted"/>
<dbReference type="Gene3D" id="1.25.40.10">
    <property type="entry name" value="Tetratricopeptide repeat domain"/>
    <property type="match status" value="1"/>
</dbReference>
<dbReference type="InterPro" id="IPR011990">
    <property type="entry name" value="TPR-like_helical_dom_sf"/>
</dbReference>